<keyword evidence="3" id="KW-0378">Hydrolase</keyword>
<organism evidence="7">
    <name type="scientific">marine sediment metagenome</name>
    <dbReference type="NCBI Taxonomy" id="412755"/>
    <lineage>
        <taxon>unclassified sequences</taxon>
        <taxon>metagenomes</taxon>
        <taxon>ecological metagenomes</taxon>
    </lineage>
</organism>
<dbReference type="GO" id="GO:0008270">
    <property type="term" value="F:zinc ion binding"/>
    <property type="evidence" value="ECO:0007669"/>
    <property type="project" value="TreeGrafter"/>
</dbReference>
<evidence type="ECO:0000256" key="5">
    <source>
        <dbReference type="ARBA" id="ARBA00023049"/>
    </source>
</evidence>
<proteinExistence type="predicted"/>
<evidence type="ECO:0000256" key="3">
    <source>
        <dbReference type="ARBA" id="ARBA00022801"/>
    </source>
</evidence>
<dbReference type="InterPro" id="IPR051929">
    <property type="entry name" value="VirAsm_ModProt"/>
</dbReference>
<dbReference type="GO" id="GO:0008235">
    <property type="term" value="F:metalloexopeptidase activity"/>
    <property type="evidence" value="ECO:0007669"/>
    <property type="project" value="TreeGrafter"/>
</dbReference>
<comment type="caution">
    <text evidence="7">The sequence shown here is derived from an EMBL/GenBank/DDBJ whole genome shotgun (WGS) entry which is preliminary data.</text>
</comment>
<reference evidence="7" key="1">
    <citation type="journal article" date="2015" name="Nature">
        <title>Complex archaea that bridge the gap between prokaryotes and eukaryotes.</title>
        <authorList>
            <person name="Spang A."/>
            <person name="Saw J.H."/>
            <person name="Jorgensen S.L."/>
            <person name="Zaremba-Niedzwiedzka K."/>
            <person name="Martijn J."/>
            <person name="Lind A.E."/>
            <person name="van Eijk R."/>
            <person name="Schleper C."/>
            <person name="Guy L."/>
            <person name="Ettema T.J."/>
        </authorList>
    </citation>
    <scope>NUCLEOTIDE SEQUENCE</scope>
</reference>
<dbReference type="AlphaFoldDB" id="A0A0F9I6T4"/>
<keyword evidence="4" id="KW-0862">Zinc</keyword>
<keyword evidence="1" id="KW-0645">Protease</keyword>
<name>A0A0F9I6T4_9ZZZZ</name>
<evidence type="ECO:0000256" key="2">
    <source>
        <dbReference type="ARBA" id="ARBA00022723"/>
    </source>
</evidence>
<evidence type="ECO:0000313" key="7">
    <source>
        <dbReference type="EMBL" id="KKM15374.1"/>
    </source>
</evidence>
<dbReference type="SUPFAM" id="SSF102712">
    <property type="entry name" value="JAB1/MPN domain"/>
    <property type="match status" value="1"/>
</dbReference>
<dbReference type="PANTHER" id="PTHR34858:SF1">
    <property type="entry name" value="CYSO-CYSTEINE PEPTIDASE"/>
    <property type="match status" value="1"/>
</dbReference>
<dbReference type="Gene3D" id="3.40.140.10">
    <property type="entry name" value="Cytidine Deaminase, domain 2"/>
    <property type="match status" value="1"/>
</dbReference>
<dbReference type="Pfam" id="PF14464">
    <property type="entry name" value="Prok-JAB"/>
    <property type="match status" value="1"/>
</dbReference>
<sequence>MERLTISREHLDAVIAHARSDLPNEACGLLFGLDGRVRQVRPILSIDPSPVSYSFDSTEQLRVMGEMESRGLKLVGIYHSHPDSPPIPSLTDIKRAFFPGTREPNFPDAEYMIVSLTESTPEVNVFLILGSKIQKVELKIDAS</sequence>
<gene>
    <name evidence="7" type="ORF">LCGC14_1696750</name>
</gene>
<dbReference type="PROSITE" id="PS50249">
    <property type="entry name" value="MPN"/>
    <property type="match status" value="1"/>
</dbReference>
<dbReference type="InterPro" id="IPR037518">
    <property type="entry name" value="MPN"/>
</dbReference>
<dbReference type="GO" id="GO:0006508">
    <property type="term" value="P:proteolysis"/>
    <property type="evidence" value="ECO:0007669"/>
    <property type="project" value="UniProtKB-KW"/>
</dbReference>
<feature type="domain" description="MPN" evidence="6">
    <location>
        <begin position="4"/>
        <end position="132"/>
    </location>
</feature>
<accession>A0A0F9I6T4</accession>
<evidence type="ECO:0000256" key="1">
    <source>
        <dbReference type="ARBA" id="ARBA00022670"/>
    </source>
</evidence>
<dbReference type="CDD" id="cd08070">
    <property type="entry name" value="MPN_like"/>
    <property type="match status" value="1"/>
</dbReference>
<protein>
    <recommendedName>
        <fullName evidence="6">MPN domain-containing protein</fullName>
    </recommendedName>
</protein>
<dbReference type="SMART" id="SM00232">
    <property type="entry name" value="JAB_MPN"/>
    <property type="match status" value="1"/>
</dbReference>
<dbReference type="EMBL" id="LAZR01014922">
    <property type="protein sequence ID" value="KKM15374.1"/>
    <property type="molecule type" value="Genomic_DNA"/>
</dbReference>
<evidence type="ECO:0000256" key="4">
    <source>
        <dbReference type="ARBA" id="ARBA00022833"/>
    </source>
</evidence>
<keyword evidence="2" id="KW-0479">Metal-binding</keyword>
<keyword evidence="5" id="KW-0482">Metalloprotease</keyword>
<evidence type="ECO:0000259" key="6">
    <source>
        <dbReference type="PROSITE" id="PS50249"/>
    </source>
</evidence>
<dbReference type="InterPro" id="IPR000555">
    <property type="entry name" value="JAMM/MPN+_dom"/>
</dbReference>
<dbReference type="InterPro" id="IPR028090">
    <property type="entry name" value="JAB_dom_prok"/>
</dbReference>
<dbReference type="PANTHER" id="PTHR34858">
    <property type="entry name" value="CYSO-CYSTEINE PEPTIDASE"/>
    <property type="match status" value="1"/>
</dbReference>